<organism evidence="11 12">
    <name type="scientific">Desulfuromonas versatilis</name>
    <dbReference type="NCBI Taxonomy" id="2802975"/>
    <lineage>
        <taxon>Bacteria</taxon>
        <taxon>Pseudomonadati</taxon>
        <taxon>Thermodesulfobacteriota</taxon>
        <taxon>Desulfuromonadia</taxon>
        <taxon>Desulfuromonadales</taxon>
        <taxon>Desulfuromonadaceae</taxon>
        <taxon>Desulfuromonas</taxon>
    </lineage>
</organism>
<dbReference type="SMART" id="SM00387">
    <property type="entry name" value="HATPase_c"/>
    <property type="match status" value="1"/>
</dbReference>
<keyword evidence="12" id="KW-1185">Reference proteome</keyword>
<dbReference type="SUPFAM" id="SSF55874">
    <property type="entry name" value="ATPase domain of HSP90 chaperone/DNA topoisomerase II/histidine kinase"/>
    <property type="match status" value="1"/>
</dbReference>
<evidence type="ECO:0000256" key="1">
    <source>
        <dbReference type="ARBA" id="ARBA00000085"/>
    </source>
</evidence>
<evidence type="ECO:0000313" key="12">
    <source>
        <dbReference type="Proteomes" id="UP001319827"/>
    </source>
</evidence>
<dbReference type="SMART" id="SM00388">
    <property type="entry name" value="HisKA"/>
    <property type="match status" value="1"/>
</dbReference>
<dbReference type="InterPro" id="IPR005467">
    <property type="entry name" value="His_kinase_dom"/>
</dbReference>
<evidence type="ECO:0000259" key="9">
    <source>
        <dbReference type="PROSITE" id="PS50109"/>
    </source>
</evidence>
<dbReference type="Gene3D" id="3.30.450.40">
    <property type="match status" value="1"/>
</dbReference>
<dbReference type="SMART" id="SM00091">
    <property type="entry name" value="PAS"/>
    <property type="match status" value="1"/>
</dbReference>
<reference evidence="11 12" key="1">
    <citation type="journal article" date="2016" name="C (Basel)">
        <title>Selective Growth of and Electricity Production by Marine Exoelectrogenic Bacteria in Self-Aggregated Hydrogel of Microbially Reduced Graphene Oxide.</title>
        <authorList>
            <person name="Yoshida N."/>
            <person name="Goto Y."/>
            <person name="Miyata Y."/>
        </authorList>
    </citation>
    <scope>NUCLEOTIDE SEQUENCE [LARGE SCALE GENOMIC DNA]</scope>
    <source>
        <strain evidence="11 12">NIT-T3</strain>
    </source>
</reference>
<dbReference type="InterPro" id="IPR003594">
    <property type="entry name" value="HATPase_dom"/>
</dbReference>
<keyword evidence="8" id="KW-0902">Two-component regulatory system</keyword>
<accession>A0ABN6DWT9</accession>
<dbReference type="EC" id="2.7.13.3" evidence="2"/>
<dbReference type="InterPro" id="IPR003018">
    <property type="entry name" value="GAF"/>
</dbReference>
<keyword evidence="4" id="KW-0808">Transferase</keyword>
<evidence type="ECO:0000313" key="11">
    <source>
        <dbReference type="EMBL" id="BCR04577.1"/>
    </source>
</evidence>
<dbReference type="InterPro" id="IPR036890">
    <property type="entry name" value="HATPase_C_sf"/>
</dbReference>
<comment type="catalytic activity">
    <reaction evidence="1">
        <text>ATP + protein L-histidine = ADP + protein N-phospho-L-histidine.</text>
        <dbReference type="EC" id="2.7.13.3"/>
    </reaction>
</comment>
<dbReference type="Gene3D" id="3.30.565.10">
    <property type="entry name" value="Histidine kinase-like ATPase, C-terminal domain"/>
    <property type="match status" value="1"/>
</dbReference>
<dbReference type="PANTHER" id="PTHR43065">
    <property type="entry name" value="SENSOR HISTIDINE KINASE"/>
    <property type="match status" value="1"/>
</dbReference>
<dbReference type="InterPro" id="IPR013656">
    <property type="entry name" value="PAS_4"/>
</dbReference>
<dbReference type="PROSITE" id="PS50109">
    <property type="entry name" value="HIS_KIN"/>
    <property type="match status" value="1"/>
</dbReference>
<dbReference type="InterPro" id="IPR004358">
    <property type="entry name" value="Sig_transdc_His_kin-like_C"/>
</dbReference>
<dbReference type="CDD" id="cd00082">
    <property type="entry name" value="HisKA"/>
    <property type="match status" value="1"/>
</dbReference>
<name>A0ABN6DWT9_9BACT</name>
<dbReference type="PRINTS" id="PR00344">
    <property type="entry name" value="BCTRLSENSOR"/>
</dbReference>
<evidence type="ECO:0000256" key="7">
    <source>
        <dbReference type="ARBA" id="ARBA00022840"/>
    </source>
</evidence>
<dbReference type="Pfam" id="PF02518">
    <property type="entry name" value="HATPase_c"/>
    <property type="match status" value="1"/>
</dbReference>
<dbReference type="EMBL" id="AP024355">
    <property type="protein sequence ID" value="BCR04577.1"/>
    <property type="molecule type" value="Genomic_DNA"/>
</dbReference>
<evidence type="ECO:0000256" key="4">
    <source>
        <dbReference type="ARBA" id="ARBA00022679"/>
    </source>
</evidence>
<protein>
    <recommendedName>
        <fullName evidence="2">histidine kinase</fullName>
        <ecNumber evidence="2">2.7.13.3</ecNumber>
    </recommendedName>
</protein>
<keyword evidence="5" id="KW-0547">Nucleotide-binding</keyword>
<dbReference type="NCBIfam" id="TIGR00229">
    <property type="entry name" value="sensory_box"/>
    <property type="match status" value="1"/>
</dbReference>
<proteinExistence type="predicted"/>
<evidence type="ECO:0000256" key="6">
    <source>
        <dbReference type="ARBA" id="ARBA00022777"/>
    </source>
</evidence>
<dbReference type="SUPFAM" id="SSF47384">
    <property type="entry name" value="Homodimeric domain of signal transducing histidine kinase"/>
    <property type="match status" value="1"/>
</dbReference>
<dbReference type="PANTHER" id="PTHR43065:SF10">
    <property type="entry name" value="PEROXIDE STRESS-ACTIVATED HISTIDINE KINASE MAK3"/>
    <property type="match status" value="1"/>
</dbReference>
<dbReference type="Gene3D" id="1.10.287.130">
    <property type="match status" value="1"/>
</dbReference>
<dbReference type="Pfam" id="PF08448">
    <property type="entry name" value="PAS_4"/>
    <property type="match status" value="1"/>
</dbReference>
<sequence length="524" mass="58206">MKDRGIGQSDRIIKALVDIGQQLASTIDLEELLNRILQISREVFCFENAIIRLVDENSARLLPAASYGYTEEAVDKRIVVGQGIMGKVAQTGQPILVVDLAQSPDYVPGIQGARSELAVPLVARDRVIGVFNVESPRPHAFVAEDIAPLMTMAGQAAIAIENARLYQNLRAVSSRFQELSQFNSRILKSANLGIYTVDAQLQVTSWNRKMEEMSGVGEDQVLGKDLLELFPVLVEEGFDERLLRVLERGEPEKLRLAHRNLRGELRFQKRRIAPLKDGETTTGAVVIVEDITEFKTLMDQTIQSEKLAEVGRLSAGIAHEVNNPLAVISYAAQLLLREEQMPPFQKELAERIESEVERLKTLTGSLLSFSRAKETRKRETELNEVLKDVLRLLRYELNKNSIQLVECYGDLPDIQADPNKLKQVFINLVMNATHAMKGGGILKVSSLCINGQEVEVSIKDNGTGIPEDVLEHIFDPFFSTKSEAEGTGLGLYICRNIILEHEGRIAIDSVPGEGTTFRIVLPTG</sequence>
<dbReference type="Proteomes" id="UP001319827">
    <property type="component" value="Chromosome"/>
</dbReference>
<evidence type="ECO:0000256" key="2">
    <source>
        <dbReference type="ARBA" id="ARBA00012438"/>
    </source>
</evidence>
<dbReference type="InterPro" id="IPR000014">
    <property type="entry name" value="PAS"/>
</dbReference>
<dbReference type="PROSITE" id="PS50112">
    <property type="entry name" value="PAS"/>
    <property type="match status" value="1"/>
</dbReference>
<dbReference type="Gene3D" id="3.30.450.20">
    <property type="entry name" value="PAS domain"/>
    <property type="match status" value="1"/>
</dbReference>
<evidence type="ECO:0000259" key="10">
    <source>
        <dbReference type="PROSITE" id="PS50112"/>
    </source>
</evidence>
<dbReference type="SUPFAM" id="SSF55785">
    <property type="entry name" value="PYP-like sensor domain (PAS domain)"/>
    <property type="match status" value="1"/>
</dbReference>
<keyword evidence="3" id="KW-0597">Phosphoprotein</keyword>
<reference evidence="11 12" key="2">
    <citation type="journal article" date="2021" name="Int. J. Syst. Evol. Microbiol.">
        <title>Isolation and Polyphasic Characterization of Desulfuromonas versatilis sp. Nov., an Electrogenic Bacteria Capable of Versatile Metabolism Isolated from a Graphene Oxide-Reducing Enrichment Culture.</title>
        <authorList>
            <person name="Xie L."/>
            <person name="Yoshida N."/>
            <person name="Ishii S."/>
            <person name="Meng L."/>
        </authorList>
    </citation>
    <scope>NUCLEOTIDE SEQUENCE [LARGE SCALE GENOMIC DNA]</scope>
    <source>
        <strain evidence="11 12">NIT-T3</strain>
    </source>
</reference>
<feature type="domain" description="Histidine kinase" evidence="9">
    <location>
        <begin position="316"/>
        <end position="524"/>
    </location>
</feature>
<dbReference type="InterPro" id="IPR029016">
    <property type="entry name" value="GAF-like_dom_sf"/>
</dbReference>
<keyword evidence="6" id="KW-0418">Kinase</keyword>
<dbReference type="RefSeq" id="WP_221252034.1">
    <property type="nucleotide sequence ID" value="NZ_AP024355.1"/>
</dbReference>
<dbReference type="Pfam" id="PF13185">
    <property type="entry name" value="GAF_2"/>
    <property type="match status" value="1"/>
</dbReference>
<evidence type="ECO:0000256" key="8">
    <source>
        <dbReference type="ARBA" id="ARBA00023012"/>
    </source>
</evidence>
<dbReference type="InterPro" id="IPR036097">
    <property type="entry name" value="HisK_dim/P_sf"/>
</dbReference>
<dbReference type="Pfam" id="PF00512">
    <property type="entry name" value="HisKA"/>
    <property type="match status" value="1"/>
</dbReference>
<evidence type="ECO:0000256" key="3">
    <source>
        <dbReference type="ARBA" id="ARBA00022553"/>
    </source>
</evidence>
<dbReference type="CDD" id="cd00130">
    <property type="entry name" value="PAS"/>
    <property type="match status" value="1"/>
</dbReference>
<dbReference type="SUPFAM" id="SSF55781">
    <property type="entry name" value="GAF domain-like"/>
    <property type="match status" value="1"/>
</dbReference>
<dbReference type="InterPro" id="IPR035965">
    <property type="entry name" value="PAS-like_dom_sf"/>
</dbReference>
<dbReference type="InterPro" id="IPR003661">
    <property type="entry name" value="HisK_dim/P_dom"/>
</dbReference>
<evidence type="ECO:0000256" key="5">
    <source>
        <dbReference type="ARBA" id="ARBA00022741"/>
    </source>
</evidence>
<dbReference type="SMART" id="SM00065">
    <property type="entry name" value="GAF"/>
    <property type="match status" value="1"/>
</dbReference>
<keyword evidence="7" id="KW-0067">ATP-binding</keyword>
<feature type="domain" description="PAS" evidence="10">
    <location>
        <begin position="185"/>
        <end position="249"/>
    </location>
</feature>
<gene>
    <name evidence="11" type="ORF">DESUT3_16460</name>
</gene>